<evidence type="ECO:0000313" key="13">
    <source>
        <dbReference type="Proteomes" id="UP000271097"/>
    </source>
</evidence>
<dbReference type="GO" id="GO:0006629">
    <property type="term" value="P:lipid metabolic process"/>
    <property type="evidence" value="ECO:0007669"/>
    <property type="project" value="UniProtKB-KW"/>
</dbReference>
<evidence type="ECO:0000256" key="6">
    <source>
        <dbReference type="ARBA" id="ARBA00038095"/>
    </source>
</evidence>
<dbReference type="AlphaFoldDB" id="A0A3M4T223"/>
<dbReference type="Pfam" id="PF13444">
    <property type="entry name" value="Acetyltransf_5"/>
    <property type="match status" value="1"/>
</dbReference>
<protein>
    <recommendedName>
        <fullName evidence="8">L-ornithine N(alpha)-acyltransferase</fullName>
        <ecNumber evidence="7">2.3.2.30</ecNumber>
    </recommendedName>
</protein>
<keyword evidence="3" id="KW-0808">Transferase</keyword>
<organism evidence="12 13">
    <name type="scientific">Pseudomonas amygdali pv. ulmi</name>
    <dbReference type="NCBI Taxonomy" id="251720"/>
    <lineage>
        <taxon>Bacteria</taxon>
        <taxon>Pseudomonadati</taxon>
        <taxon>Pseudomonadota</taxon>
        <taxon>Gammaproteobacteria</taxon>
        <taxon>Pseudomonadales</taxon>
        <taxon>Pseudomonadaceae</taxon>
        <taxon>Pseudomonas</taxon>
        <taxon>Pseudomonas amygdali</taxon>
    </lineage>
</organism>
<evidence type="ECO:0000256" key="5">
    <source>
        <dbReference type="ARBA" id="ARBA00023315"/>
    </source>
</evidence>
<dbReference type="EMBL" id="RBRS01000127">
    <property type="protein sequence ID" value="RMR21225.1"/>
    <property type="molecule type" value="Genomic_DNA"/>
</dbReference>
<dbReference type="SUPFAM" id="SSF55729">
    <property type="entry name" value="Acyl-CoA N-acyltransferases (Nat)"/>
    <property type="match status" value="1"/>
</dbReference>
<comment type="function">
    <text evidence="9">Catalyzes the first step in the biosynthesis of ornithine lipids, which are phosphorus-free membrane lipids. Catalyzes the 3-hydroxyacyl-acyl carrier protein-dependent acylation of ornithine to form lyso-ornithine lipid (LOL).</text>
</comment>
<evidence type="ECO:0000256" key="4">
    <source>
        <dbReference type="ARBA" id="ARBA00023098"/>
    </source>
</evidence>
<gene>
    <name evidence="12" type="ORF">ALP90_01388</name>
</gene>
<dbReference type="GO" id="GO:0043810">
    <property type="term" value="F:ornithine-acyl [acyl carrier protein] N-acyltransferase activity"/>
    <property type="evidence" value="ECO:0007669"/>
    <property type="project" value="UniProtKB-EC"/>
</dbReference>
<dbReference type="PANTHER" id="PTHR37323:SF1">
    <property type="entry name" value="L-ORNITHINE N(ALPHA)-ACYLTRANSFERASE"/>
    <property type="match status" value="1"/>
</dbReference>
<comment type="caution">
    <text evidence="12">The sequence shown here is derived from an EMBL/GenBank/DDBJ whole genome shotgun (WGS) entry which is preliminary data.</text>
</comment>
<dbReference type="EC" id="2.3.2.30" evidence="7"/>
<sequence length="356" mass="39930">MTEPLQSNPHTVSGLRDSQPSPRDRTQSVQNGIPTRSMGTIVVLRTPLAPPAPPAWKCPQRCPSHNHHQSFTGMTRHLPSLQVRQSAWTNQSTSQTLHGWLMEIRMTQIARIRDNTSERRLQAERLIGASALQEAQALRFSVFSEEFNARLNGAEQGLDIDDYDVHCSHIGVRDLNTGRLVATTRLLDHKAASTLGRFYSEEEFSLHGLVHLQGPILELGRTCVDPAYRNGGTIAVLWSELAEVLNEGGYSYLMGCASIPMHDGGIQAHAIMQRLRERYLCNEHLRAEPKKPLPTLDIPSNVICEMPPLLKAYMRLGAKICGEPCWDEDFQVADVFILLKRDDLCPRYARHFKAAV</sequence>
<evidence type="ECO:0000256" key="3">
    <source>
        <dbReference type="ARBA" id="ARBA00022679"/>
    </source>
</evidence>
<evidence type="ECO:0000256" key="7">
    <source>
        <dbReference type="ARBA" id="ARBA00039058"/>
    </source>
</evidence>
<evidence type="ECO:0000256" key="1">
    <source>
        <dbReference type="ARBA" id="ARBA00005189"/>
    </source>
</evidence>
<keyword evidence="5" id="KW-0012">Acyltransferase</keyword>
<evidence type="ECO:0000313" key="12">
    <source>
        <dbReference type="EMBL" id="RMR21225.1"/>
    </source>
</evidence>
<dbReference type="Gene3D" id="3.40.630.30">
    <property type="match status" value="1"/>
</dbReference>
<evidence type="ECO:0000256" key="10">
    <source>
        <dbReference type="ARBA" id="ARBA00047785"/>
    </source>
</evidence>
<feature type="region of interest" description="Disordered" evidence="11">
    <location>
        <begin position="1"/>
        <end position="37"/>
    </location>
</feature>
<name>A0A3M4T223_PSEA0</name>
<evidence type="ECO:0000256" key="2">
    <source>
        <dbReference type="ARBA" id="ARBA00022516"/>
    </source>
</evidence>
<evidence type="ECO:0000256" key="11">
    <source>
        <dbReference type="SAM" id="MobiDB-lite"/>
    </source>
</evidence>
<evidence type="ECO:0000256" key="8">
    <source>
        <dbReference type="ARBA" id="ARBA00039866"/>
    </source>
</evidence>
<dbReference type="InterPro" id="IPR016181">
    <property type="entry name" value="Acyl_CoA_acyltransferase"/>
</dbReference>
<comment type="pathway">
    <text evidence="1">Lipid metabolism.</text>
</comment>
<keyword evidence="2" id="KW-0444">Lipid biosynthesis</keyword>
<comment type="similarity">
    <text evidence="6">Belongs to the acetyltransferase family. OlsB subfamily.</text>
</comment>
<dbReference type="PANTHER" id="PTHR37323">
    <property type="entry name" value="GCN5-RELATED N-ACETYLTRANSFERASE"/>
    <property type="match status" value="1"/>
</dbReference>
<dbReference type="Proteomes" id="UP000271097">
    <property type="component" value="Unassembled WGS sequence"/>
</dbReference>
<proteinExistence type="inferred from homology"/>
<evidence type="ECO:0000256" key="9">
    <source>
        <dbReference type="ARBA" id="ARBA00045724"/>
    </source>
</evidence>
<accession>A0A3M4T223</accession>
<comment type="catalytic activity">
    <reaction evidence="10">
        <text>a (3R)-hydroxyacyl-[ACP] + L-ornithine = a lyso-ornithine lipid + holo-[ACP] + H(+)</text>
        <dbReference type="Rhea" id="RHEA:20633"/>
        <dbReference type="Rhea" id="RHEA-COMP:9685"/>
        <dbReference type="Rhea" id="RHEA-COMP:9945"/>
        <dbReference type="ChEBI" id="CHEBI:15378"/>
        <dbReference type="ChEBI" id="CHEBI:46911"/>
        <dbReference type="ChEBI" id="CHEBI:64479"/>
        <dbReference type="ChEBI" id="CHEBI:78827"/>
        <dbReference type="ChEBI" id="CHEBI:138482"/>
        <dbReference type="EC" id="2.3.2.30"/>
    </reaction>
    <physiologicalReaction direction="left-to-right" evidence="10">
        <dbReference type="Rhea" id="RHEA:20634"/>
    </physiologicalReaction>
</comment>
<keyword evidence="4" id="KW-0443">Lipid metabolism</keyword>
<reference evidence="12 13" key="1">
    <citation type="submission" date="2018-08" db="EMBL/GenBank/DDBJ databases">
        <title>Recombination of ecologically and evolutionarily significant loci maintains genetic cohesion in the Pseudomonas syringae species complex.</title>
        <authorList>
            <person name="Dillon M."/>
            <person name="Thakur S."/>
            <person name="Almeida R.N.D."/>
            <person name="Weir B.S."/>
            <person name="Guttman D.S."/>
        </authorList>
    </citation>
    <scope>NUCLEOTIDE SEQUENCE [LARGE SCALE GENOMIC DNA]</scope>
    <source>
        <strain evidence="12 13">ICMP 5931</strain>
    </source>
</reference>
<dbReference type="InterPro" id="IPR052351">
    <property type="entry name" value="Ornithine_N-alpha-AT"/>
</dbReference>